<dbReference type="Gene3D" id="2.60.120.620">
    <property type="entry name" value="q2cbj1_9rhob like domain"/>
    <property type="match status" value="1"/>
</dbReference>
<keyword evidence="1" id="KW-0408">Iron</keyword>
<dbReference type="PANTHER" id="PTHR12117">
    <property type="entry name" value="HISTONE ACETYLTRANSFERASE COMPLEX"/>
    <property type="match status" value="1"/>
</dbReference>
<evidence type="ECO:0000259" key="2">
    <source>
        <dbReference type="PROSITE" id="PS51471"/>
    </source>
</evidence>
<dbReference type="OrthoDB" id="430522at2759"/>
<evidence type="ECO:0000256" key="1">
    <source>
        <dbReference type="RuleBase" id="RU003682"/>
    </source>
</evidence>
<dbReference type="AlphaFoldDB" id="L2GMK9"/>
<name>L2GMK9_VITCO</name>
<reference evidence="4" key="1">
    <citation type="submission" date="2011-05" db="EMBL/GenBank/DDBJ databases">
        <title>The genome sequence of Vittaforma corneae strain ATCC 50505.</title>
        <authorList>
            <consortium name="The Broad Institute Genome Sequencing Platform"/>
            <person name="Cuomo C."/>
            <person name="Didier E."/>
            <person name="Bowers L."/>
            <person name="Young S.K."/>
            <person name="Zeng Q."/>
            <person name="Gargeya S."/>
            <person name="Fitzgerald M."/>
            <person name="Haas B."/>
            <person name="Abouelleil A."/>
            <person name="Alvarado L."/>
            <person name="Arachchi H.M."/>
            <person name="Berlin A."/>
            <person name="Chapman S.B."/>
            <person name="Gearin G."/>
            <person name="Goldberg J."/>
            <person name="Griggs A."/>
            <person name="Gujja S."/>
            <person name="Hansen M."/>
            <person name="Heiman D."/>
            <person name="Howarth C."/>
            <person name="Larimer J."/>
            <person name="Lui A."/>
            <person name="MacDonald P.J.P."/>
            <person name="McCowen C."/>
            <person name="Montmayeur A."/>
            <person name="Murphy C."/>
            <person name="Neiman D."/>
            <person name="Pearson M."/>
            <person name="Priest M."/>
            <person name="Roberts A."/>
            <person name="Saif S."/>
            <person name="Shea T."/>
            <person name="Sisk P."/>
            <person name="Stolte C."/>
            <person name="Sykes S."/>
            <person name="Wortman J."/>
            <person name="Nusbaum C."/>
            <person name="Birren B."/>
        </authorList>
    </citation>
    <scope>NUCLEOTIDE SEQUENCE [LARGE SCALE GENOMIC DNA]</scope>
    <source>
        <strain evidence="4">ATCC 50505</strain>
    </source>
</reference>
<sequence length="357" mass="41642">MNVTKPFKYEVVDSFLLESELNKIKDIYSTLSFKEVHTDLYNFLQSNELNYDDRFQFFKNKLDNVFKDKVAEKDVFYTLFASYYRKGDFLLCHDDMVDERLYAFTFYLDDFDSGQLVLYENDCETVHKKIGVCSNRLVIFEVEENSFHEVDQCRSSGRKAISGWINSKTKKCQSKSFARSHKVHENVEFFDLNIDIPVNSFVSLEFEDIEVKELSRSLKGPFIDRRVFEIALEKLYTPQLEGYALISAECLLFTEGCYILCNDRINAVMGDILDVYIFKHISDKHNKPSSTIGKADAHSVDGFITYVDQNSNMVFEIDAIGNHMVFGKRNGHCICIHRTLRQVYLKHFYLSKTKLGF</sequence>
<dbReference type="PANTHER" id="PTHR12117:SF0">
    <property type="entry name" value="PROLYL 3-HYDROXYLASE OGFOD1"/>
    <property type="match status" value="1"/>
</dbReference>
<keyword evidence="4" id="KW-1185">Reference proteome</keyword>
<dbReference type="InParanoid" id="L2GMK9"/>
<dbReference type="HOGENOM" id="CLU_816288_0_0_1"/>
<gene>
    <name evidence="3" type="ORF">VICG_00920</name>
</gene>
<comment type="similarity">
    <text evidence="1">Belongs to the iron/ascorbate-dependent oxidoreductase family.</text>
</comment>
<protein>
    <recommendedName>
        <fullName evidence="2">Fe2OG dioxygenase domain-containing protein</fullName>
    </recommendedName>
</protein>
<accession>L2GMK9</accession>
<dbReference type="Pfam" id="PF13661">
    <property type="entry name" value="2OG-FeII_Oxy_4"/>
    <property type="match status" value="1"/>
</dbReference>
<dbReference type="PROSITE" id="PS51471">
    <property type="entry name" value="FE2OG_OXY"/>
    <property type="match status" value="1"/>
</dbReference>
<dbReference type="InterPro" id="IPR051842">
    <property type="entry name" value="uS12_prolyl_hydroxylase"/>
</dbReference>
<evidence type="ECO:0000313" key="4">
    <source>
        <dbReference type="Proteomes" id="UP000011082"/>
    </source>
</evidence>
<dbReference type="EMBL" id="JH370135">
    <property type="protein sequence ID" value="ELA42071.1"/>
    <property type="molecule type" value="Genomic_DNA"/>
</dbReference>
<dbReference type="Proteomes" id="UP000011082">
    <property type="component" value="Unassembled WGS sequence"/>
</dbReference>
<organism evidence="3 4">
    <name type="scientific">Vittaforma corneae (strain ATCC 50505)</name>
    <name type="common">Microsporidian parasite</name>
    <name type="synonym">Nosema corneum</name>
    <dbReference type="NCBI Taxonomy" id="993615"/>
    <lineage>
        <taxon>Eukaryota</taxon>
        <taxon>Fungi</taxon>
        <taxon>Fungi incertae sedis</taxon>
        <taxon>Microsporidia</taxon>
        <taxon>Nosematidae</taxon>
        <taxon>Vittaforma</taxon>
    </lineage>
</organism>
<dbReference type="GO" id="GO:0046872">
    <property type="term" value="F:metal ion binding"/>
    <property type="evidence" value="ECO:0007669"/>
    <property type="project" value="UniProtKB-KW"/>
</dbReference>
<dbReference type="GeneID" id="19881632"/>
<proteinExistence type="inferred from homology"/>
<dbReference type="GO" id="GO:0005737">
    <property type="term" value="C:cytoplasm"/>
    <property type="evidence" value="ECO:0007669"/>
    <property type="project" value="TreeGrafter"/>
</dbReference>
<dbReference type="InterPro" id="IPR039558">
    <property type="entry name" value="TPA1/OFD1_N"/>
</dbReference>
<dbReference type="OMA" id="RIVIFEV"/>
<evidence type="ECO:0000313" key="3">
    <source>
        <dbReference type="EMBL" id="ELA42071.1"/>
    </source>
</evidence>
<keyword evidence="1" id="KW-0560">Oxidoreductase</keyword>
<dbReference type="RefSeq" id="XP_007604367.1">
    <property type="nucleotide sequence ID" value="XM_007604305.1"/>
</dbReference>
<dbReference type="GO" id="GO:0006449">
    <property type="term" value="P:regulation of translational termination"/>
    <property type="evidence" value="ECO:0007669"/>
    <property type="project" value="TreeGrafter"/>
</dbReference>
<dbReference type="VEuPathDB" id="MicrosporidiaDB:VICG_00920"/>
<dbReference type="GO" id="GO:0031543">
    <property type="term" value="F:peptidyl-proline dioxygenase activity"/>
    <property type="evidence" value="ECO:0007669"/>
    <property type="project" value="TreeGrafter"/>
</dbReference>
<keyword evidence="1" id="KW-0479">Metal-binding</keyword>
<dbReference type="STRING" id="993615.L2GMK9"/>
<dbReference type="InterPro" id="IPR005123">
    <property type="entry name" value="Oxoglu/Fe-dep_dioxygenase_dom"/>
</dbReference>
<feature type="domain" description="Fe2OG dioxygenase" evidence="2">
    <location>
        <begin position="75"/>
        <end position="167"/>
    </location>
</feature>